<evidence type="ECO:0000256" key="2">
    <source>
        <dbReference type="ARBA" id="ARBA00022643"/>
    </source>
</evidence>
<keyword evidence="2 6" id="KW-0288">FMN</keyword>
<feature type="binding site" evidence="6">
    <location>
        <position position="57"/>
    </location>
    <ligand>
        <name>FMN</name>
        <dbReference type="ChEBI" id="CHEBI:58210"/>
    </ligand>
</feature>
<dbReference type="PANTHER" id="PTHR30011:SF16">
    <property type="entry name" value="C2H2 FINGER DOMAIN TRANSCRIPTION FACTOR (EUROFUNG)-RELATED"/>
    <property type="match status" value="1"/>
</dbReference>
<name>A0A378TPC0_9MYCO</name>
<dbReference type="InterPro" id="IPR016215">
    <property type="entry name" value="NTA_MOA"/>
</dbReference>
<dbReference type="Proteomes" id="UP000254978">
    <property type="component" value="Unassembled WGS sequence"/>
</dbReference>
<evidence type="ECO:0000313" key="9">
    <source>
        <dbReference type="Proteomes" id="UP000254978"/>
    </source>
</evidence>
<dbReference type="InterPro" id="IPR051260">
    <property type="entry name" value="Diverse_substr_monoxygenases"/>
</dbReference>
<evidence type="ECO:0000256" key="3">
    <source>
        <dbReference type="ARBA" id="ARBA00023002"/>
    </source>
</evidence>
<dbReference type="PIRSF" id="PIRSF000337">
    <property type="entry name" value="NTA_MOA"/>
    <property type="match status" value="1"/>
</dbReference>
<gene>
    <name evidence="8" type="primary">ntaA_6</name>
    <name evidence="8" type="ORF">NCTC10821_05993</name>
</gene>
<proteinExistence type="inferred from homology"/>
<keyword evidence="1 6" id="KW-0285">Flavoprotein</keyword>
<comment type="similarity">
    <text evidence="5">Belongs to the NtaA/SnaA/DszA monooxygenase family.</text>
</comment>
<dbReference type="EC" id="1.14.14.10" evidence="8"/>
<dbReference type="AlphaFoldDB" id="A0A378TPC0"/>
<accession>A0A378TPC0</accession>
<evidence type="ECO:0000256" key="4">
    <source>
        <dbReference type="ARBA" id="ARBA00023033"/>
    </source>
</evidence>
<feature type="binding site" evidence="6">
    <location>
        <position position="153"/>
    </location>
    <ligand>
        <name>FMN</name>
        <dbReference type="ChEBI" id="CHEBI:58210"/>
    </ligand>
</feature>
<dbReference type="Gene3D" id="3.20.20.30">
    <property type="entry name" value="Luciferase-like domain"/>
    <property type="match status" value="1"/>
</dbReference>
<reference evidence="8 9" key="1">
    <citation type="submission" date="2018-06" db="EMBL/GenBank/DDBJ databases">
        <authorList>
            <consortium name="Pathogen Informatics"/>
            <person name="Doyle S."/>
        </authorList>
    </citation>
    <scope>NUCLEOTIDE SEQUENCE [LARGE SCALE GENOMIC DNA]</scope>
    <source>
        <strain evidence="8 9">NCTC10821</strain>
    </source>
</reference>
<keyword evidence="4" id="KW-0503">Monooxygenase</keyword>
<dbReference type="InterPro" id="IPR036661">
    <property type="entry name" value="Luciferase-like_sf"/>
</dbReference>
<evidence type="ECO:0000313" key="8">
    <source>
        <dbReference type="EMBL" id="STZ62424.1"/>
    </source>
</evidence>
<dbReference type="SUPFAM" id="SSF51679">
    <property type="entry name" value="Bacterial luciferase-like"/>
    <property type="match status" value="1"/>
</dbReference>
<dbReference type="EMBL" id="UGQT01000001">
    <property type="protein sequence ID" value="STZ62424.1"/>
    <property type="molecule type" value="Genomic_DNA"/>
</dbReference>
<organism evidence="8 9">
    <name type="scientific">Mycolicibacterium tokaiense</name>
    <dbReference type="NCBI Taxonomy" id="39695"/>
    <lineage>
        <taxon>Bacteria</taxon>
        <taxon>Bacillati</taxon>
        <taxon>Actinomycetota</taxon>
        <taxon>Actinomycetes</taxon>
        <taxon>Mycobacteriales</taxon>
        <taxon>Mycobacteriaceae</taxon>
        <taxon>Mycolicibacterium</taxon>
    </lineage>
</organism>
<evidence type="ECO:0000256" key="6">
    <source>
        <dbReference type="PIRSR" id="PIRSR000337-1"/>
    </source>
</evidence>
<keyword evidence="9" id="KW-1185">Reference proteome</keyword>
<evidence type="ECO:0000256" key="1">
    <source>
        <dbReference type="ARBA" id="ARBA00022630"/>
    </source>
</evidence>
<evidence type="ECO:0000259" key="7">
    <source>
        <dbReference type="Pfam" id="PF00296"/>
    </source>
</evidence>
<dbReference type="NCBIfam" id="TIGR03860">
    <property type="entry name" value="FMN_nitrolo"/>
    <property type="match status" value="1"/>
</dbReference>
<dbReference type="PANTHER" id="PTHR30011">
    <property type="entry name" value="ALKANESULFONATE MONOOXYGENASE-RELATED"/>
    <property type="match status" value="1"/>
</dbReference>
<feature type="binding site" evidence="6">
    <location>
        <position position="228"/>
    </location>
    <ligand>
        <name>FMN</name>
        <dbReference type="ChEBI" id="CHEBI:58210"/>
    </ligand>
</feature>
<feature type="binding site" evidence="6">
    <location>
        <position position="103"/>
    </location>
    <ligand>
        <name>FMN</name>
        <dbReference type="ChEBI" id="CHEBI:58210"/>
    </ligand>
</feature>
<keyword evidence="3 8" id="KW-0560">Oxidoreductase</keyword>
<feature type="binding site" evidence="6">
    <location>
        <position position="157"/>
    </location>
    <ligand>
        <name>FMN</name>
        <dbReference type="ChEBI" id="CHEBI:58210"/>
    </ligand>
</feature>
<sequence>MTPTLKLALDLSFTHTEGAWRNPGSWVNYPYYTHPAIWEDVARVAERGCIDMVFFGDGVGIPDTWEGSIDAAVTWGLQWPRHDMSPTIALMSRVTQHLGFGLTFSPTYMHPYYVARHVSSLDHVTGGRMAVNLVTSARRSDAANFGFDELMEHDRRYERADEFIDVLKGLWSSVEPEAILLDTGTGVFADPAKVHYLDHHGEFFDVKGPLNMLPSPQYHPPLIQAGASPRGLISFARNADIVFVSRPSAAGMRTFRAELDRHLADVGRAPEEIQVLWPVHPMMGENVEHAKELEAQLIESVPLEAGGVFMAHKSGFDFSTLPGTFTIEEATAAIEAANGSTAYLPKMAEMVGPGGLLTKQMFQQLGRETMIAGGPTLYGSATDIADQICDLHAETGPNVGFMVSIINFMPRNVVDFVEKVVPILQQRGVFKTGYGSATTLRDNLGIPLKLRSASS</sequence>
<dbReference type="GO" id="GO:0018529">
    <property type="term" value="F:nitrilotriacetate monooxygenase activity"/>
    <property type="evidence" value="ECO:0007669"/>
    <property type="project" value="UniProtKB-EC"/>
</dbReference>
<feature type="domain" description="Luciferase-like" evidence="7">
    <location>
        <begin position="39"/>
        <end position="392"/>
    </location>
</feature>
<evidence type="ECO:0000256" key="5">
    <source>
        <dbReference type="ARBA" id="ARBA00033748"/>
    </source>
</evidence>
<dbReference type="InterPro" id="IPR011251">
    <property type="entry name" value="Luciferase-like_dom"/>
</dbReference>
<protein>
    <submittedName>
        <fullName evidence="8">Dibenzothiophene desulfurization enzyme A</fullName>
        <ecNumber evidence="8">1.14.14.10</ecNumber>
    </submittedName>
</protein>
<dbReference type="Pfam" id="PF00296">
    <property type="entry name" value="Bac_luciferase"/>
    <property type="match status" value="1"/>
</dbReference>
<dbReference type="RefSeq" id="WP_163908388.1">
    <property type="nucleotide sequence ID" value="NZ_AP022600.1"/>
</dbReference>